<protein>
    <recommendedName>
        <fullName evidence="2">HTH tetR-type domain-containing protein</fullName>
    </recommendedName>
</protein>
<organism evidence="3">
    <name type="scientific">marine sediment metagenome</name>
    <dbReference type="NCBI Taxonomy" id="412755"/>
    <lineage>
        <taxon>unclassified sequences</taxon>
        <taxon>metagenomes</taxon>
        <taxon>ecological metagenomes</taxon>
    </lineage>
</organism>
<dbReference type="SUPFAM" id="SSF46689">
    <property type="entry name" value="Homeodomain-like"/>
    <property type="match status" value="1"/>
</dbReference>
<dbReference type="GO" id="GO:0000976">
    <property type="term" value="F:transcription cis-regulatory region binding"/>
    <property type="evidence" value="ECO:0007669"/>
    <property type="project" value="TreeGrafter"/>
</dbReference>
<proteinExistence type="predicted"/>
<dbReference type="Gene3D" id="1.10.357.10">
    <property type="entry name" value="Tetracycline Repressor, domain 2"/>
    <property type="match status" value="1"/>
</dbReference>
<feature type="domain" description="HTH tetR-type" evidence="2">
    <location>
        <begin position="9"/>
        <end position="68"/>
    </location>
</feature>
<dbReference type="EMBL" id="LAZR01000356">
    <property type="protein sequence ID" value="KKN72749.1"/>
    <property type="molecule type" value="Genomic_DNA"/>
</dbReference>
<dbReference type="InterPro" id="IPR036271">
    <property type="entry name" value="Tet_transcr_reg_TetR-rel_C_sf"/>
</dbReference>
<dbReference type="AlphaFoldDB" id="A0A0F9T0E6"/>
<sequence>MLKLRTDAAQNRADILAAADLVFAECGVTAPLDLVCKQAGVGRATLYRNFPDRHGLLLALLDRSINEMEDKARSLGEAPNAFFKLLRFQAERISARSSLVDYWRVIDREAPEIRRARQRMHALIKPHLERAVSAKLCRADLNDEDISLLTSMLGAALRGRTPDEQVGLGMRALDLIIEGLRPGTNRP</sequence>
<gene>
    <name evidence="3" type="ORF">LCGC14_0408010</name>
</gene>
<name>A0A0F9T0E6_9ZZZZ</name>
<evidence type="ECO:0000313" key="3">
    <source>
        <dbReference type="EMBL" id="KKN72749.1"/>
    </source>
</evidence>
<dbReference type="GO" id="GO:0003700">
    <property type="term" value="F:DNA-binding transcription factor activity"/>
    <property type="evidence" value="ECO:0007669"/>
    <property type="project" value="TreeGrafter"/>
</dbReference>
<dbReference type="Pfam" id="PF00440">
    <property type="entry name" value="TetR_N"/>
    <property type="match status" value="1"/>
</dbReference>
<dbReference type="InterPro" id="IPR009057">
    <property type="entry name" value="Homeodomain-like_sf"/>
</dbReference>
<accession>A0A0F9T0E6</accession>
<dbReference type="PROSITE" id="PS50977">
    <property type="entry name" value="HTH_TETR_2"/>
    <property type="match status" value="1"/>
</dbReference>
<dbReference type="PANTHER" id="PTHR30055:SF223">
    <property type="entry name" value="HTH-TYPE TRANSCRIPTIONAL REGULATOR UIDR"/>
    <property type="match status" value="1"/>
</dbReference>
<dbReference type="InterPro" id="IPR050109">
    <property type="entry name" value="HTH-type_TetR-like_transc_reg"/>
</dbReference>
<dbReference type="PRINTS" id="PR00455">
    <property type="entry name" value="HTHTETR"/>
</dbReference>
<comment type="caution">
    <text evidence="3">The sequence shown here is derived from an EMBL/GenBank/DDBJ whole genome shotgun (WGS) entry which is preliminary data.</text>
</comment>
<dbReference type="InterPro" id="IPR001647">
    <property type="entry name" value="HTH_TetR"/>
</dbReference>
<dbReference type="PANTHER" id="PTHR30055">
    <property type="entry name" value="HTH-TYPE TRANSCRIPTIONAL REGULATOR RUTR"/>
    <property type="match status" value="1"/>
</dbReference>
<reference evidence="3" key="1">
    <citation type="journal article" date="2015" name="Nature">
        <title>Complex archaea that bridge the gap between prokaryotes and eukaryotes.</title>
        <authorList>
            <person name="Spang A."/>
            <person name="Saw J.H."/>
            <person name="Jorgensen S.L."/>
            <person name="Zaremba-Niedzwiedzka K."/>
            <person name="Martijn J."/>
            <person name="Lind A.E."/>
            <person name="van Eijk R."/>
            <person name="Schleper C."/>
            <person name="Guy L."/>
            <person name="Ettema T.J."/>
        </authorList>
    </citation>
    <scope>NUCLEOTIDE SEQUENCE</scope>
</reference>
<dbReference type="SUPFAM" id="SSF48498">
    <property type="entry name" value="Tetracyclin repressor-like, C-terminal domain"/>
    <property type="match status" value="1"/>
</dbReference>
<keyword evidence="1" id="KW-0238">DNA-binding</keyword>
<evidence type="ECO:0000256" key="1">
    <source>
        <dbReference type="ARBA" id="ARBA00023125"/>
    </source>
</evidence>
<evidence type="ECO:0000259" key="2">
    <source>
        <dbReference type="PROSITE" id="PS50977"/>
    </source>
</evidence>